<dbReference type="AlphaFoldDB" id="A0A1I6G4H2"/>
<keyword evidence="1" id="KW-0472">Membrane</keyword>
<evidence type="ECO:0000313" key="2">
    <source>
        <dbReference type="EMBL" id="SFR37098.1"/>
    </source>
</evidence>
<protein>
    <submittedName>
        <fullName evidence="2">Uncharacterized protein</fullName>
    </submittedName>
</protein>
<reference evidence="3" key="1">
    <citation type="submission" date="2016-10" db="EMBL/GenBank/DDBJ databases">
        <authorList>
            <person name="Varghese N."/>
            <person name="Submissions S."/>
        </authorList>
    </citation>
    <scope>NUCLEOTIDE SEQUENCE [LARGE SCALE GENOMIC DNA]</scope>
    <source>
        <strain evidence="3">CGMCC 1.7736</strain>
    </source>
</reference>
<dbReference type="RefSeq" id="WP_143105095.1">
    <property type="nucleotide sequence ID" value="NZ_FOYT01000001.1"/>
</dbReference>
<evidence type="ECO:0000313" key="3">
    <source>
        <dbReference type="Proteomes" id="UP000198531"/>
    </source>
</evidence>
<sequence>MVSEYLLGVIIGGGIGLLSSLFVSHVQRKTIELQIKEETKRLHSEYFLSAKVDALVKLTKEIDSIYNFYNIHIKWALEGELASDEYYSEVIGAGLSFPSTIEETRLFLDSSLEEAVDNFAQQVILADLLLRDLSKLDLDQGQNSSNRLEKSLRELLDLDIPPDARDILDRELAKRDPEDPKMPSLDVLVAVSNAEFRIAEFNEAYDQCRTLLKQEVQGPLEIFDEN</sequence>
<feature type="transmembrane region" description="Helical" evidence="1">
    <location>
        <begin position="6"/>
        <end position="26"/>
    </location>
</feature>
<accession>A0A1I6G4H2</accession>
<keyword evidence="3" id="KW-1185">Reference proteome</keyword>
<dbReference type="EMBL" id="FOYT01000001">
    <property type="protein sequence ID" value="SFR37098.1"/>
    <property type="molecule type" value="Genomic_DNA"/>
</dbReference>
<evidence type="ECO:0000256" key="1">
    <source>
        <dbReference type="SAM" id="Phobius"/>
    </source>
</evidence>
<name>A0A1I6G4H2_9EURY</name>
<gene>
    <name evidence="2" type="ORF">SAMN04487947_0560</name>
</gene>
<organism evidence="2 3">
    <name type="scientific">Halogeometricum rufum</name>
    <dbReference type="NCBI Taxonomy" id="553469"/>
    <lineage>
        <taxon>Archaea</taxon>
        <taxon>Methanobacteriati</taxon>
        <taxon>Methanobacteriota</taxon>
        <taxon>Stenosarchaea group</taxon>
        <taxon>Halobacteria</taxon>
        <taxon>Halobacteriales</taxon>
        <taxon>Haloferacaceae</taxon>
        <taxon>Halogeometricum</taxon>
    </lineage>
</organism>
<keyword evidence="1" id="KW-0812">Transmembrane</keyword>
<dbReference type="Proteomes" id="UP000198531">
    <property type="component" value="Unassembled WGS sequence"/>
</dbReference>
<proteinExistence type="predicted"/>
<keyword evidence="1" id="KW-1133">Transmembrane helix</keyword>